<feature type="transmembrane region" description="Helical" evidence="9">
    <location>
        <begin position="118"/>
        <end position="143"/>
    </location>
</feature>
<evidence type="ECO:0000259" key="10">
    <source>
        <dbReference type="PROSITE" id="PS50850"/>
    </source>
</evidence>
<name>A0A3L7AK66_9HYPH</name>
<feature type="transmembrane region" description="Helical" evidence="9">
    <location>
        <begin position="186"/>
        <end position="205"/>
    </location>
</feature>
<keyword evidence="6 9" id="KW-1133">Transmembrane helix</keyword>
<dbReference type="PANTHER" id="PTHR42718:SF9">
    <property type="entry name" value="MAJOR FACILITATOR SUPERFAMILY MULTIDRUG TRANSPORTER MFSC"/>
    <property type="match status" value="1"/>
</dbReference>
<feature type="transmembrane region" description="Helical" evidence="9">
    <location>
        <begin position="331"/>
        <end position="353"/>
    </location>
</feature>
<keyword evidence="3" id="KW-0813">Transport</keyword>
<feature type="transmembrane region" description="Helical" evidence="9">
    <location>
        <begin position="274"/>
        <end position="294"/>
    </location>
</feature>
<feature type="transmembrane region" description="Helical" evidence="9">
    <location>
        <begin position="439"/>
        <end position="461"/>
    </location>
</feature>
<dbReference type="EMBL" id="RCTF01000003">
    <property type="protein sequence ID" value="RLP80365.1"/>
    <property type="molecule type" value="Genomic_DNA"/>
</dbReference>
<dbReference type="Gene3D" id="1.20.1250.20">
    <property type="entry name" value="MFS general substrate transporter like domains"/>
    <property type="match status" value="1"/>
</dbReference>
<dbReference type="InterPro" id="IPR036259">
    <property type="entry name" value="MFS_trans_sf"/>
</dbReference>
<evidence type="ECO:0000256" key="6">
    <source>
        <dbReference type="ARBA" id="ARBA00022989"/>
    </source>
</evidence>
<keyword evidence="5 9" id="KW-0812">Transmembrane</keyword>
<keyword evidence="4" id="KW-1003">Cell membrane</keyword>
<dbReference type="InterPro" id="IPR011701">
    <property type="entry name" value="MFS"/>
</dbReference>
<accession>A0A3L7AK66</accession>
<feature type="transmembrane region" description="Helical" evidence="9">
    <location>
        <begin position="155"/>
        <end position="174"/>
    </location>
</feature>
<dbReference type="NCBIfam" id="TIGR00711">
    <property type="entry name" value="efflux_EmrB"/>
    <property type="match status" value="1"/>
</dbReference>
<dbReference type="Gene3D" id="1.20.1720.10">
    <property type="entry name" value="Multidrug resistance protein D"/>
    <property type="match status" value="1"/>
</dbReference>
<evidence type="ECO:0000256" key="5">
    <source>
        <dbReference type="ARBA" id="ARBA00022692"/>
    </source>
</evidence>
<dbReference type="Proteomes" id="UP000269692">
    <property type="component" value="Unassembled WGS sequence"/>
</dbReference>
<evidence type="ECO:0000256" key="2">
    <source>
        <dbReference type="ARBA" id="ARBA00008537"/>
    </source>
</evidence>
<dbReference type="AlphaFoldDB" id="A0A3L7AK66"/>
<evidence type="ECO:0000256" key="8">
    <source>
        <dbReference type="SAM" id="MobiDB-lite"/>
    </source>
</evidence>
<dbReference type="GO" id="GO:0022857">
    <property type="term" value="F:transmembrane transporter activity"/>
    <property type="evidence" value="ECO:0007669"/>
    <property type="project" value="InterPro"/>
</dbReference>
<comment type="caution">
    <text evidence="11">The sequence shown here is derived from an EMBL/GenBank/DDBJ whole genome shotgun (WGS) entry which is preliminary data.</text>
</comment>
<evidence type="ECO:0000256" key="9">
    <source>
        <dbReference type="SAM" id="Phobius"/>
    </source>
</evidence>
<reference evidence="11 12" key="1">
    <citation type="submission" date="2018-10" db="EMBL/GenBank/DDBJ databases">
        <title>Xanthobacter tagetidis genome sequencing and assembly.</title>
        <authorList>
            <person name="Maclea K.S."/>
            <person name="Goen A.E."/>
            <person name="Fatima S.A."/>
        </authorList>
    </citation>
    <scope>NUCLEOTIDE SEQUENCE [LARGE SCALE GENOMIC DNA]</scope>
    <source>
        <strain evidence="11 12">ATCC 700314</strain>
    </source>
</reference>
<dbReference type="SUPFAM" id="SSF103473">
    <property type="entry name" value="MFS general substrate transporter"/>
    <property type="match status" value="1"/>
</dbReference>
<evidence type="ECO:0000313" key="12">
    <source>
        <dbReference type="Proteomes" id="UP000269692"/>
    </source>
</evidence>
<feature type="transmembrane region" description="Helical" evidence="9">
    <location>
        <begin position="245"/>
        <end position="268"/>
    </location>
</feature>
<dbReference type="Pfam" id="PF07690">
    <property type="entry name" value="MFS_1"/>
    <property type="match status" value="1"/>
</dbReference>
<organism evidence="11 12">
    <name type="scientific">Xanthobacter tagetidis</name>
    <dbReference type="NCBI Taxonomy" id="60216"/>
    <lineage>
        <taxon>Bacteria</taxon>
        <taxon>Pseudomonadati</taxon>
        <taxon>Pseudomonadota</taxon>
        <taxon>Alphaproteobacteria</taxon>
        <taxon>Hyphomicrobiales</taxon>
        <taxon>Xanthobacteraceae</taxon>
        <taxon>Xanthobacter</taxon>
    </lineage>
</organism>
<dbReference type="PRINTS" id="PR01036">
    <property type="entry name" value="TCRTETB"/>
</dbReference>
<dbReference type="PANTHER" id="PTHR42718">
    <property type="entry name" value="MAJOR FACILITATOR SUPERFAMILY MULTIDRUG TRANSPORTER MFSC"/>
    <property type="match status" value="1"/>
</dbReference>
<dbReference type="OrthoDB" id="2414439at2"/>
<evidence type="ECO:0000256" key="1">
    <source>
        <dbReference type="ARBA" id="ARBA00004651"/>
    </source>
</evidence>
<feature type="region of interest" description="Disordered" evidence="8">
    <location>
        <begin position="39"/>
        <end position="60"/>
    </location>
</feature>
<feature type="domain" description="Major facilitator superfamily (MFS) profile" evidence="10">
    <location>
        <begin position="120"/>
        <end position="576"/>
    </location>
</feature>
<feature type="transmembrane region" description="Helical" evidence="9">
    <location>
        <begin position="306"/>
        <end position="325"/>
    </location>
</feature>
<feature type="compositionally biased region" description="Pro residues" evidence="8">
    <location>
        <begin position="45"/>
        <end position="57"/>
    </location>
</feature>
<evidence type="ECO:0000256" key="4">
    <source>
        <dbReference type="ARBA" id="ARBA00022475"/>
    </source>
</evidence>
<sequence>MRGRGRMPIIDADGVTLHLQRRRPLPAPAAPFLAALRRHPDRRAPPPLPPHPLPPWRARPHRTNTLRSAQAERTMGRGLDGGTRTLNLDVGETGARRRSWSGEPEPSAVLLHQPWHPWLIVGLVCIGAFVGQLDATIVQLALPTLGRTFAVPLETVSWVALGYLVAFAAFLPIFGRLCQMFGRKSLYLLGYLVFMVATALCGAAQSMEQLIAFRVLQGAGGAMLGANSIAILVKAVDGEKRARALGFFAAAQAIGMSAGPALGGLMLGAFGWRWVFWLSIPFGLVAVVLGWLALPRTADIDRNARFDWRGALLIGPAIALLMLALNQLAAWGPLAPATLGCLVGAALLAVLLVRHERACAHPLVDLRLFARGAFSVGALAVLLGYAMLYGLFFLMSFLLEHGYADRPLEAGLKLAAVPVALGLVASFTGGLAERFGARVMGTAGMAVCLAGLLLLGFAVAHLAGGHAAYPIAFALIGAGLGLFIAPNNHATLKAAPAELSGQAGAMLNLMRVLGTSFGVATATSTLSFGIAAMTGVEGSWLQFAGHVMRPAVEMGLMLLGAMVIAAALACALRPRA</sequence>
<dbReference type="PROSITE" id="PS50850">
    <property type="entry name" value="MFS"/>
    <property type="match status" value="1"/>
</dbReference>
<feature type="transmembrane region" description="Helical" evidence="9">
    <location>
        <begin position="467"/>
        <end position="485"/>
    </location>
</feature>
<comment type="subcellular location">
    <subcellularLocation>
        <location evidence="1">Cell membrane</location>
        <topology evidence="1">Multi-pass membrane protein</topology>
    </subcellularLocation>
</comment>
<feature type="transmembrane region" description="Helical" evidence="9">
    <location>
        <begin position="374"/>
        <end position="399"/>
    </location>
</feature>
<evidence type="ECO:0000256" key="7">
    <source>
        <dbReference type="ARBA" id="ARBA00023136"/>
    </source>
</evidence>
<evidence type="ECO:0000313" key="11">
    <source>
        <dbReference type="EMBL" id="RLP80365.1"/>
    </source>
</evidence>
<proteinExistence type="inferred from homology"/>
<gene>
    <name evidence="11" type="ORF">D9R14_04655</name>
</gene>
<dbReference type="InterPro" id="IPR004638">
    <property type="entry name" value="EmrB-like"/>
</dbReference>
<keyword evidence="7 9" id="KW-0472">Membrane</keyword>
<feature type="transmembrane region" description="Helical" evidence="9">
    <location>
        <begin position="512"/>
        <end position="534"/>
    </location>
</feature>
<comment type="similarity">
    <text evidence="2">Belongs to the major facilitator superfamily. EmrB family.</text>
</comment>
<dbReference type="InterPro" id="IPR020846">
    <property type="entry name" value="MFS_dom"/>
</dbReference>
<evidence type="ECO:0000256" key="3">
    <source>
        <dbReference type="ARBA" id="ARBA00022448"/>
    </source>
</evidence>
<dbReference type="CDD" id="cd17321">
    <property type="entry name" value="MFS_MMR_MDR_like"/>
    <property type="match status" value="1"/>
</dbReference>
<feature type="transmembrane region" description="Helical" evidence="9">
    <location>
        <begin position="554"/>
        <end position="572"/>
    </location>
</feature>
<feature type="transmembrane region" description="Helical" evidence="9">
    <location>
        <begin position="211"/>
        <end position="233"/>
    </location>
</feature>
<dbReference type="GO" id="GO:0005886">
    <property type="term" value="C:plasma membrane"/>
    <property type="evidence" value="ECO:0007669"/>
    <property type="project" value="UniProtKB-SubCell"/>
</dbReference>
<feature type="transmembrane region" description="Helical" evidence="9">
    <location>
        <begin position="411"/>
        <end position="432"/>
    </location>
</feature>
<keyword evidence="12" id="KW-1185">Reference proteome</keyword>
<protein>
    <submittedName>
        <fullName evidence="11">DHA2 family efflux MFS transporter permease subunit</fullName>
    </submittedName>
</protein>